<dbReference type="SUPFAM" id="SSF53098">
    <property type="entry name" value="Ribonuclease H-like"/>
    <property type="match status" value="1"/>
</dbReference>
<evidence type="ECO:0008006" key="13">
    <source>
        <dbReference type="Google" id="ProtNLM"/>
    </source>
</evidence>
<dbReference type="GO" id="GO:0016787">
    <property type="term" value="F:hydrolase activity"/>
    <property type="evidence" value="ECO:0007669"/>
    <property type="project" value="UniProtKB-KW"/>
</dbReference>
<keyword evidence="9" id="KW-0808">Transferase</keyword>
<evidence type="ECO:0000256" key="1">
    <source>
        <dbReference type="ARBA" id="ARBA00022695"/>
    </source>
</evidence>
<accession>A0A369KFW3</accession>
<keyword evidence="8" id="KW-0695">RNA-directed DNA polymerase</keyword>
<keyword evidence="10" id="KW-0233">DNA recombination</keyword>
<name>A0A369KFW3_HYPMA</name>
<dbReference type="InParanoid" id="A0A369KFW3"/>
<keyword evidence="2" id="KW-0540">Nuclease</keyword>
<dbReference type="Proteomes" id="UP000076154">
    <property type="component" value="Unassembled WGS sequence"/>
</dbReference>
<keyword evidence="1" id="KW-0548">Nucleotidyltransferase</keyword>
<evidence type="ECO:0000256" key="4">
    <source>
        <dbReference type="ARBA" id="ARBA00022759"/>
    </source>
</evidence>
<sequence length="141" mass="16639">MGHINHKDLWEAVHLEMITGIELDMMSEPEFCKFCVKGKATRHFFPKESETEYTKYGEKVVADTWGPAQIESLGGAKYYYLNFDKYSHEEYIDFLCCKSDTFTHYKEYEAWVKIQCDAPIVIYGCDREGEFMSKEFSEYLK</sequence>
<keyword evidence="9" id="KW-0239">DNA-directed DNA polymerase</keyword>
<evidence type="ECO:0000256" key="10">
    <source>
        <dbReference type="ARBA" id="ARBA00023172"/>
    </source>
</evidence>
<evidence type="ECO:0000256" key="8">
    <source>
        <dbReference type="ARBA" id="ARBA00022918"/>
    </source>
</evidence>
<reference evidence="11" key="1">
    <citation type="submission" date="2018-04" db="EMBL/GenBank/DDBJ databases">
        <title>Whole genome sequencing of Hypsizygus marmoreus.</title>
        <authorList>
            <person name="Choi I.-G."/>
            <person name="Min B."/>
            <person name="Kim J.-G."/>
            <person name="Kim S."/>
            <person name="Oh Y.-L."/>
            <person name="Kong W.-S."/>
            <person name="Park H."/>
            <person name="Jeong J."/>
            <person name="Song E.-S."/>
        </authorList>
    </citation>
    <scope>NUCLEOTIDE SEQUENCE [LARGE SCALE GENOMIC DNA]</scope>
    <source>
        <strain evidence="11">51987-8</strain>
    </source>
</reference>
<gene>
    <name evidence="11" type="ORF">Hypma_006012</name>
</gene>
<dbReference type="STRING" id="39966.A0A369KFW3"/>
<protein>
    <recommendedName>
        <fullName evidence="13">Integrase catalytic domain-containing protein</fullName>
    </recommendedName>
</protein>
<evidence type="ECO:0000256" key="5">
    <source>
        <dbReference type="ARBA" id="ARBA00022801"/>
    </source>
</evidence>
<keyword evidence="7" id="KW-0229">DNA integration</keyword>
<dbReference type="InterPro" id="IPR012337">
    <property type="entry name" value="RNaseH-like_sf"/>
</dbReference>
<evidence type="ECO:0000313" key="11">
    <source>
        <dbReference type="EMBL" id="RDB30673.1"/>
    </source>
</evidence>
<dbReference type="GO" id="GO:0003964">
    <property type="term" value="F:RNA-directed DNA polymerase activity"/>
    <property type="evidence" value="ECO:0007669"/>
    <property type="project" value="UniProtKB-KW"/>
</dbReference>
<dbReference type="GO" id="GO:0003887">
    <property type="term" value="F:DNA-directed DNA polymerase activity"/>
    <property type="evidence" value="ECO:0007669"/>
    <property type="project" value="UniProtKB-KW"/>
</dbReference>
<comment type="caution">
    <text evidence="11">The sequence shown here is derived from an EMBL/GenBank/DDBJ whole genome shotgun (WGS) entry which is preliminary data.</text>
</comment>
<dbReference type="OrthoDB" id="7691805at2759"/>
<proteinExistence type="predicted"/>
<dbReference type="GO" id="GO:0015074">
    <property type="term" value="P:DNA integration"/>
    <property type="evidence" value="ECO:0007669"/>
    <property type="project" value="UniProtKB-KW"/>
</dbReference>
<evidence type="ECO:0000256" key="2">
    <source>
        <dbReference type="ARBA" id="ARBA00022722"/>
    </source>
</evidence>
<dbReference type="PANTHER" id="PTHR42648:SF11">
    <property type="entry name" value="TRANSPOSON TY4-P GAG-POL POLYPROTEIN"/>
    <property type="match status" value="1"/>
</dbReference>
<keyword evidence="6" id="KW-0460">Magnesium</keyword>
<evidence type="ECO:0000256" key="9">
    <source>
        <dbReference type="ARBA" id="ARBA00022932"/>
    </source>
</evidence>
<keyword evidence="4" id="KW-0255">Endonuclease</keyword>
<dbReference type="PANTHER" id="PTHR42648">
    <property type="entry name" value="TRANSPOSASE, PUTATIVE-RELATED"/>
    <property type="match status" value="1"/>
</dbReference>
<keyword evidence="5" id="KW-0378">Hydrolase</keyword>
<keyword evidence="12" id="KW-1185">Reference proteome</keyword>
<evidence type="ECO:0000313" key="12">
    <source>
        <dbReference type="Proteomes" id="UP000076154"/>
    </source>
</evidence>
<keyword evidence="3" id="KW-0479">Metal-binding</keyword>
<dbReference type="InterPro" id="IPR039537">
    <property type="entry name" value="Retrotran_Ty1/copia-like"/>
</dbReference>
<dbReference type="GO" id="GO:0046872">
    <property type="term" value="F:metal ion binding"/>
    <property type="evidence" value="ECO:0007669"/>
    <property type="project" value="UniProtKB-KW"/>
</dbReference>
<organism evidence="11 12">
    <name type="scientific">Hypsizygus marmoreus</name>
    <name type="common">White beech mushroom</name>
    <name type="synonym">Agaricus marmoreus</name>
    <dbReference type="NCBI Taxonomy" id="39966"/>
    <lineage>
        <taxon>Eukaryota</taxon>
        <taxon>Fungi</taxon>
        <taxon>Dikarya</taxon>
        <taxon>Basidiomycota</taxon>
        <taxon>Agaricomycotina</taxon>
        <taxon>Agaricomycetes</taxon>
        <taxon>Agaricomycetidae</taxon>
        <taxon>Agaricales</taxon>
        <taxon>Tricholomatineae</taxon>
        <taxon>Lyophyllaceae</taxon>
        <taxon>Hypsizygus</taxon>
    </lineage>
</organism>
<evidence type="ECO:0000256" key="6">
    <source>
        <dbReference type="ARBA" id="ARBA00022842"/>
    </source>
</evidence>
<evidence type="ECO:0000256" key="7">
    <source>
        <dbReference type="ARBA" id="ARBA00022908"/>
    </source>
</evidence>
<dbReference type="AlphaFoldDB" id="A0A369KFW3"/>
<dbReference type="GO" id="GO:0004519">
    <property type="term" value="F:endonuclease activity"/>
    <property type="evidence" value="ECO:0007669"/>
    <property type="project" value="UniProtKB-KW"/>
</dbReference>
<evidence type="ECO:0000256" key="3">
    <source>
        <dbReference type="ARBA" id="ARBA00022723"/>
    </source>
</evidence>
<dbReference type="GO" id="GO:0006310">
    <property type="term" value="P:DNA recombination"/>
    <property type="evidence" value="ECO:0007669"/>
    <property type="project" value="UniProtKB-KW"/>
</dbReference>
<dbReference type="EMBL" id="LUEZ02000004">
    <property type="protein sequence ID" value="RDB30673.1"/>
    <property type="molecule type" value="Genomic_DNA"/>
</dbReference>